<sequence length="415" mass="46007">MHHVKTEKHADQVYLSYPYLVTFSERATTIFEIQPPSSLRRITCLSQTITGYLQDGAVINKIVVFNLHAGELQNTLSLFGQVTDAPIQYDHGRVLVTVSDETEEDGETKEDFWILACNPFDLEPAGYSFLTQIRRPCTEQHMLYSHIFPSRNHGLVVAQHTALTQQPLKLHYWSPEGQPYDESLPPSRTIEIPITLDDAGSMEARHAVAINDDTLAFSTVETVLDFLDGPGIYQSIIHVASLPSLEILWSSEPIDGEAKHVYHAVNEGIVLAIGIASERDDPDADSPDYATWLVALDAQNGKRRQFTKLNHRKIGKELVECSLTTSVTDVGEVMTSNAPDIVFVSSKGEVTALPLSKFLEDGLPSDDAIVLERSCHSSGLHLKDIFRLTSSRRASLGHKTAVVVDDEGVVSLFTW</sequence>
<evidence type="ECO:0008006" key="3">
    <source>
        <dbReference type="Google" id="ProtNLM"/>
    </source>
</evidence>
<dbReference type="Proteomes" id="UP001383192">
    <property type="component" value="Unassembled WGS sequence"/>
</dbReference>
<dbReference type="EMBL" id="JAYKXP010000016">
    <property type="protein sequence ID" value="KAK7049709.1"/>
    <property type="molecule type" value="Genomic_DNA"/>
</dbReference>
<protein>
    <recommendedName>
        <fullName evidence="3">Cleavage/polyadenylation specificity factor A subunit N-terminal domain-containing protein</fullName>
    </recommendedName>
</protein>
<keyword evidence="2" id="KW-1185">Reference proteome</keyword>
<name>A0AAW0DEW8_9AGAR</name>
<evidence type="ECO:0000313" key="2">
    <source>
        <dbReference type="Proteomes" id="UP001383192"/>
    </source>
</evidence>
<reference evidence="1 2" key="1">
    <citation type="submission" date="2024-01" db="EMBL/GenBank/DDBJ databases">
        <title>A draft genome for a cacao thread blight-causing isolate of Paramarasmius palmivorus.</title>
        <authorList>
            <person name="Baruah I.K."/>
            <person name="Bukari Y."/>
            <person name="Amoako-Attah I."/>
            <person name="Meinhardt L.W."/>
            <person name="Bailey B.A."/>
            <person name="Cohen S.P."/>
        </authorList>
    </citation>
    <scope>NUCLEOTIDE SEQUENCE [LARGE SCALE GENOMIC DNA]</scope>
    <source>
        <strain evidence="1 2">GH-12</strain>
    </source>
</reference>
<gene>
    <name evidence="1" type="ORF">VNI00_005740</name>
</gene>
<dbReference type="AlphaFoldDB" id="A0AAW0DEW8"/>
<comment type="caution">
    <text evidence="1">The sequence shown here is derived from an EMBL/GenBank/DDBJ whole genome shotgun (WGS) entry which is preliminary data.</text>
</comment>
<proteinExistence type="predicted"/>
<accession>A0AAW0DEW8</accession>
<evidence type="ECO:0000313" key="1">
    <source>
        <dbReference type="EMBL" id="KAK7049709.1"/>
    </source>
</evidence>
<organism evidence="1 2">
    <name type="scientific">Paramarasmius palmivorus</name>
    <dbReference type="NCBI Taxonomy" id="297713"/>
    <lineage>
        <taxon>Eukaryota</taxon>
        <taxon>Fungi</taxon>
        <taxon>Dikarya</taxon>
        <taxon>Basidiomycota</taxon>
        <taxon>Agaricomycotina</taxon>
        <taxon>Agaricomycetes</taxon>
        <taxon>Agaricomycetidae</taxon>
        <taxon>Agaricales</taxon>
        <taxon>Marasmiineae</taxon>
        <taxon>Marasmiaceae</taxon>
        <taxon>Paramarasmius</taxon>
    </lineage>
</organism>